<dbReference type="InterPro" id="IPR020846">
    <property type="entry name" value="MFS_dom"/>
</dbReference>
<dbReference type="GO" id="GO:0022857">
    <property type="term" value="F:transmembrane transporter activity"/>
    <property type="evidence" value="ECO:0007669"/>
    <property type="project" value="InterPro"/>
</dbReference>
<feature type="transmembrane region" description="Helical" evidence="8">
    <location>
        <begin position="45"/>
        <end position="64"/>
    </location>
</feature>
<gene>
    <name evidence="10" type="ORF">PECUL_23A050402</name>
</gene>
<dbReference type="GO" id="GO:0016324">
    <property type="term" value="C:apical plasma membrane"/>
    <property type="evidence" value="ECO:0007669"/>
    <property type="project" value="UniProtKB-SubCell"/>
</dbReference>
<feature type="transmembrane region" description="Helical" evidence="8">
    <location>
        <begin position="406"/>
        <end position="425"/>
    </location>
</feature>
<dbReference type="PANTHER" id="PTHR24002">
    <property type="entry name" value="SOLUTE CARRIER FAMILY 22 MEMBER 18"/>
    <property type="match status" value="1"/>
</dbReference>
<accession>A0AAD1WVX8</accession>
<evidence type="ECO:0000313" key="11">
    <source>
        <dbReference type="Proteomes" id="UP001295444"/>
    </source>
</evidence>
<feature type="transmembrane region" description="Helical" evidence="8">
    <location>
        <begin position="166"/>
        <end position="187"/>
    </location>
</feature>
<keyword evidence="3 8" id="KW-0812">Transmembrane</keyword>
<evidence type="ECO:0000256" key="7">
    <source>
        <dbReference type="ARBA" id="ARBA00093348"/>
    </source>
</evidence>
<dbReference type="SUPFAM" id="SSF103473">
    <property type="entry name" value="MFS general substrate transporter"/>
    <property type="match status" value="1"/>
</dbReference>
<dbReference type="CDD" id="cd17331">
    <property type="entry name" value="MFS_SLC22A18"/>
    <property type="match status" value="1"/>
</dbReference>
<dbReference type="EMBL" id="OW240923">
    <property type="protein sequence ID" value="CAH2325728.1"/>
    <property type="molecule type" value="Genomic_DNA"/>
</dbReference>
<sequence>MRCSTGKFCQIATTMHPVYLLWFFLIGATELIPLVLVFHRYRNIASLYVSATVDISCLFMQFAVTPQLTKRLGLDTVAFGYLQTFFGILQLLGGPVFGRFSDQYGPRAALALSFLSSSLFYLILAFSTSIPFLFLSRLPCFFMHGLPGAQMIITDLTTDRERADSLGVLGLCFGIGIIIGSSIGGFLATRYGLYTPSFFALAGSLLSFMMVMAFFPAQTKQKKQELTSEQKTSKSSSVFNFSELGRLMKFPGVTAIFTIKILSGFPIGLFMIMFPITSVDFFGLDTAGSGYLMSYFGILQLVIQGVLVSLLVRRFSEDALLSLTMVVSMAVGLAMMVMTNVFHFCIIAIPMIFVLCISGVITDSILTKSVPPSDTGAMLGICASIQPFTRTIGPTIGGYLYKHYGVPSFGFFNLIVSLLLLIYFFRVQDSRKKT</sequence>
<feature type="transmembrane region" description="Helical" evidence="8">
    <location>
        <begin position="109"/>
        <end position="128"/>
    </location>
</feature>
<dbReference type="Proteomes" id="UP001295444">
    <property type="component" value="Chromosome 12"/>
</dbReference>
<dbReference type="InterPro" id="IPR011701">
    <property type="entry name" value="MFS"/>
</dbReference>
<evidence type="ECO:0000256" key="8">
    <source>
        <dbReference type="SAM" id="Phobius"/>
    </source>
</evidence>
<dbReference type="InterPro" id="IPR001958">
    <property type="entry name" value="Tet-R_TetA/multi-R_MdtG-like"/>
</dbReference>
<dbReference type="PRINTS" id="PR01035">
    <property type="entry name" value="TCRTETA"/>
</dbReference>
<keyword evidence="4 8" id="KW-1133">Transmembrane helix</keyword>
<dbReference type="FunFam" id="1.20.1250.20:FF:000297">
    <property type="entry name" value="Solute carrier family 22 member 18"/>
    <property type="match status" value="1"/>
</dbReference>
<dbReference type="Gene3D" id="1.20.1250.20">
    <property type="entry name" value="MFS general substrate transporter like domains"/>
    <property type="match status" value="1"/>
</dbReference>
<feature type="transmembrane region" description="Helical" evidence="8">
    <location>
        <begin position="76"/>
        <end position="97"/>
    </location>
</feature>
<dbReference type="InterPro" id="IPR036259">
    <property type="entry name" value="MFS_trans_sf"/>
</dbReference>
<keyword evidence="11" id="KW-1185">Reference proteome</keyword>
<feature type="transmembrane region" description="Helical" evidence="8">
    <location>
        <begin position="341"/>
        <end position="366"/>
    </location>
</feature>
<evidence type="ECO:0000256" key="1">
    <source>
        <dbReference type="ARBA" id="ARBA00004424"/>
    </source>
</evidence>
<feature type="transmembrane region" description="Helical" evidence="8">
    <location>
        <begin position="134"/>
        <end position="154"/>
    </location>
</feature>
<evidence type="ECO:0000256" key="3">
    <source>
        <dbReference type="ARBA" id="ARBA00022692"/>
    </source>
</evidence>
<evidence type="ECO:0000256" key="6">
    <source>
        <dbReference type="ARBA" id="ARBA00078639"/>
    </source>
</evidence>
<feature type="transmembrane region" description="Helical" evidence="8">
    <location>
        <begin position="250"/>
        <end position="272"/>
    </location>
</feature>
<feature type="domain" description="Major facilitator superfamily (MFS) profile" evidence="9">
    <location>
        <begin position="40"/>
        <end position="431"/>
    </location>
</feature>
<dbReference type="Pfam" id="PF07690">
    <property type="entry name" value="MFS_1"/>
    <property type="match status" value="1"/>
</dbReference>
<evidence type="ECO:0000259" key="9">
    <source>
        <dbReference type="PROSITE" id="PS50850"/>
    </source>
</evidence>
<comment type="subcellular location">
    <subcellularLocation>
        <location evidence="1">Apical cell membrane</location>
        <topology evidence="1">Multi-pass membrane protein</topology>
    </subcellularLocation>
</comment>
<evidence type="ECO:0000313" key="10">
    <source>
        <dbReference type="EMBL" id="CAH2325728.1"/>
    </source>
</evidence>
<dbReference type="GO" id="GO:0005635">
    <property type="term" value="C:nuclear envelope"/>
    <property type="evidence" value="ECO:0007669"/>
    <property type="project" value="TreeGrafter"/>
</dbReference>
<reference evidence="10" key="1">
    <citation type="submission" date="2022-03" db="EMBL/GenBank/DDBJ databases">
        <authorList>
            <person name="Alioto T."/>
            <person name="Alioto T."/>
            <person name="Gomez Garrido J."/>
        </authorList>
    </citation>
    <scope>NUCLEOTIDE SEQUENCE</scope>
</reference>
<feature type="transmembrane region" description="Helical" evidence="8">
    <location>
        <begin position="20"/>
        <end position="38"/>
    </location>
</feature>
<evidence type="ECO:0000256" key="5">
    <source>
        <dbReference type="ARBA" id="ARBA00023136"/>
    </source>
</evidence>
<keyword evidence="5 8" id="KW-0472">Membrane</keyword>
<organism evidence="10 11">
    <name type="scientific">Pelobates cultripes</name>
    <name type="common">Western spadefoot toad</name>
    <dbReference type="NCBI Taxonomy" id="61616"/>
    <lineage>
        <taxon>Eukaryota</taxon>
        <taxon>Metazoa</taxon>
        <taxon>Chordata</taxon>
        <taxon>Craniata</taxon>
        <taxon>Vertebrata</taxon>
        <taxon>Euteleostomi</taxon>
        <taxon>Amphibia</taxon>
        <taxon>Batrachia</taxon>
        <taxon>Anura</taxon>
        <taxon>Pelobatoidea</taxon>
        <taxon>Pelobatidae</taxon>
        <taxon>Pelobates</taxon>
    </lineage>
</organism>
<dbReference type="PROSITE" id="PS50850">
    <property type="entry name" value="MFS"/>
    <property type="match status" value="1"/>
</dbReference>
<dbReference type="AlphaFoldDB" id="A0AAD1WVX8"/>
<evidence type="ECO:0000256" key="2">
    <source>
        <dbReference type="ARBA" id="ARBA00022475"/>
    </source>
</evidence>
<proteinExistence type="predicted"/>
<name>A0AAD1WVX8_PELCU</name>
<feature type="transmembrane region" description="Helical" evidence="8">
    <location>
        <begin position="292"/>
        <end position="312"/>
    </location>
</feature>
<dbReference type="PANTHER" id="PTHR24002:SF3">
    <property type="entry name" value="SOLUTE CARRIER FAMILY 22 MEMBER 18"/>
    <property type="match status" value="1"/>
</dbReference>
<comment type="function">
    <text evidence="7">May act as a transporter of organic cations based on a proton efflux antiport mechanism. May play a role in the transport of chloroquine and quinidine-related compounds in kidney. Plays a role in the regulation of lipid metabolism.</text>
</comment>
<protein>
    <recommendedName>
        <fullName evidence="6">Organic cation transporter-like protein 2</fullName>
    </recommendedName>
</protein>
<keyword evidence="2" id="KW-1003">Cell membrane</keyword>
<feature type="transmembrane region" description="Helical" evidence="8">
    <location>
        <begin position="193"/>
        <end position="215"/>
    </location>
</feature>
<evidence type="ECO:0000256" key="4">
    <source>
        <dbReference type="ARBA" id="ARBA00022989"/>
    </source>
</evidence>